<evidence type="ECO:0000313" key="1">
    <source>
        <dbReference type="EMBL" id="EDY18727.1"/>
    </source>
</evidence>
<evidence type="ECO:0000313" key="2">
    <source>
        <dbReference type="Proteomes" id="UP000005824"/>
    </source>
</evidence>
<name>B4D4C6_9BACT</name>
<organism evidence="1 2">
    <name type="scientific">Chthoniobacter flavus Ellin428</name>
    <dbReference type="NCBI Taxonomy" id="497964"/>
    <lineage>
        <taxon>Bacteria</taxon>
        <taxon>Pseudomonadati</taxon>
        <taxon>Verrucomicrobiota</taxon>
        <taxon>Spartobacteria</taxon>
        <taxon>Chthoniobacterales</taxon>
        <taxon>Chthoniobacteraceae</taxon>
        <taxon>Chthoniobacter</taxon>
    </lineage>
</organism>
<sequence>MWGHDAGSLQKGYGIGGPDDMTPGVALRYMGIPNVCMVRFTGTPLPPFDDYVKQFADARRLTWSFVDGARNYTTEQKLQQALDLARKTPNLVGLDMDDFFIGDATPKTEGGGAAANLTVAQVEQVRKELTVNGRRLDLSLVVYSNQLRPTIRRHIDLVDLVYFWTWKARDLPKLEDNFAAYQKIAPGKRTLLGIYMWDFGEKKTIPLGLMEHQCRLGLEWLNQGKIEGLIFHCTPLCGMHLEAVEWSKDWIARHGDAVMPG</sequence>
<comment type="caution">
    <text evidence="1">The sequence shown here is derived from an EMBL/GenBank/DDBJ whole genome shotgun (WGS) entry which is preliminary data.</text>
</comment>
<reference evidence="1 2" key="1">
    <citation type="journal article" date="2011" name="J. Bacteriol.">
        <title>Genome sequence of Chthoniobacter flavus Ellin428, an aerobic heterotrophic soil bacterium.</title>
        <authorList>
            <person name="Kant R."/>
            <person name="van Passel M.W."/>
            <person name="Palva A."/>
            <person name="Lucas S."/>
            <person name="Lapidus A."/>
            <person name="Glavina Del Rio T."/>
            <person name="Dalin E."/>
            <person name="Tice H."/>
            <person name="Bruce D."/>
            <person name="Goodwin L."/>
            <person name="Pitluck S."/>
            <person name="Larimer F.W."/>
            <person name="Land M.L."/>
            <person name="Hauser L."/>
            <person name="Sangwan P."/>
            <person name="de Vos W.M."/>
            <person name="Janssen P.H."/>
            <person name="Smidt H."/>
        </authorList>
    </citation>
    <scope>NUCLEOTIDE SEQUENCE [LARGE SCALE GENOMIC DNA]</scope>
    <source>
        <strain evidence="1 2">Ellin428</strain>
    </source>
</reference>
<protein>
    <submittedName>
        <fullName evidence="1">Uncharacterized protein</fullName>
    </submittedName>
</protein>
<gene>
    <name evidence="1" type="ORF">CfE428DRAFT_3764</name>
</gene>
<dbReference type="InParanoid" id="B4D4C6"/>
<dbReference type="EMBL" id="ABVL01000011">
    <property type="protein sequence ID" value="EDY18727.1"/>
    <property type="molecule type" value="Genomic_DNA"/>
</dbReference>
<dbReference type="AlphaFoldDB" id="B4D4C6"/>
<proteinExistence type="predicted"/>
<keyword evidence="2" id="KW-1185">Reference proteome</keyword>
<accession>B4D4C6</accession>
<dbReference type="Proteomes" id="UP000005824">
    <property type="component" value="Unassembled WGS sequence"/>
</dbReference>
<dbReference type="eggNOG" id="ENOG5033SCS">
    <property type="taxonomic scope" value="Bacteria"/>
</dbReference>
<dbReference type="RefSeq" id="WP_006981089.1">
    <property type="nucleotide sequence ID" value="NZ_ABVL01000011.1"/>
</dbReference>